<keyword evidence="1" id="KW-0812">Transmembrane</keyword>
<name>A0A2H0KCF2_9BACT</name>
<proteinExistence type="predicted"/>
<protein>
    <recommendedName>
        <fullName evidence="4">Type 4 fimbrial biogenesis protein PilX N-terminal domain-containing protein</fullName>
    </recommendedName>
</protein>
<evidence type="ECO:0008006" key="4">
    <source>
        <dbReference type="Google" id="ProtNLM"/>
    </source>
</evidence>
<comment type="caution">
    <text evidence="2">The sequence shown here is derived from an EMBL/GenBank/DDBJ whole genome shotgun (WGS) entry which is preliminary data.</text>
</comment>
<feature type="transmembrane region" description="Helical" evidence="1">
    <location>
        <begin position="39"/>
        <end position="63"/>
    </location>
</feature>
<evidence type="ECO:0000313" key="3">
    <source>
        <dbReference type="Proteomes" id="UP000229342"/>
    </source>
</evidence>
<organism evidence="2 3">
    <name type="scientific">Candidatus Taylorbacteria bacterium CG11_big_fil_rev_8_21_14_0_20_46_11</name>
    <dbReference type="NCBI Taxonomy" id="1975025"/>
    <lineage>
        <taxon>Bacteria</taxon>
        <taxon>Candidatus Tayloriibacteriota</taxon>
    </lineage>
</organism>
<reference evidence="2 3" key="1">
    <citation type="submission" date="2017-09" db="EMBL/GenBank/DDBJ databases">
        <title>Depth-based differentiation of microbial function through sediment-hosted aquifers and enrichment of novel symbionts in the deep terrestrial subsurface.</title>
        <authorList>
            <person name="Probst A.J."/>
            <person name="Ladd B."/>
            <person name="Jarett J.K."/>
            <person name="Geller-Mcgrath D.E."/>
            <person name="Sieber C.M."/>
            <person name="Emerson J.B."/>
            <person name="Anantharaman K."/>
            <person name="Thomas B.C."/>
            <person name="Malmstrom R."/>
            <person name="Stieglmeier M."/>
            <person name="Klingl A."/>
            <person name="Woyke T."/>
            <person name="Ryan C.M."/>
            <person name="Banfield J.F."/>
        </authorList>
    </citation>
    <scope>NUCLEOTIDE SEQUENCE [LARGE SCALE GENOMIC DNA]</scope>
    <source>
        <strain evidence="2">CG11_big_fil_rev_8_21_14_0_20_46_11</strain>
    </source>
</reference>
<dbReference type="EMBL" id="PCVG01000018">
    <property type="protein sequence ID" value="PIQ68936.1"/>
    <property type="molecule type" value="Genomic_DNA"/>
</dbReference>
<sequence>MKLKNMNLTPYNMNRPTEHKRTRHVPCSLFHASRGRRGFTILFAVLVGGLLFAMGIAIANVAMKEVILTTAGKSSEAAFFAADTGTECALYFDLVAGRTSLKFPNSSNNVPAEEDRIILCNDIEIPLTYDAGTTQAITTFYATWSSEFPNKSCVEVTVDKTVPVPPNPGTTIIEARGRNDSDCTPEAPHNPGRVERALRVRY</sequence>
<dbReference type="AlphaFoldDB" id="A0A2H0KCF2"/>
<evidence type="ECO:0000256" key="1">
    <source>
        <dbReference type="SAM" id="Phobius"/>
    </source>
</evidence>
<keyword evidence="1" id="KW-0472">Membrane</keyword>
<dbReference type="Proteomes" id="UP000229342">
    <property type="component" value="Unassembled WGS sequence"/>
</dbReference>
<accession>A0A2H0KCF2</accession>
<keyword evidence="1" id="KW-1133">Transmembrane helix</keyword>
<evidence type="ECO:0000313" key="2">
    <source>
        <dbReference type="EMBL" id="PIQ68936.1"/>
    </source>
</evidence>
<gene>
    <name evidence="2" type="ORF">COV91_01565</name>
</gene>